<sequence>MSRNDEARAADAAPTAADPTVDPAPADAANDAANAAPKVAATGSIPAGDADVVAALLDGEYALAEVDEALDVYDGTGMERCLTAALELRALLHDHGWYFAPESGLVEFLLFPSDPAAIDAAPTVSFGVEWPTNPITGLPRAIHDVSVSAPLPNDPGAATAIRFRSVKEFAPYAGAVKDPDPDNWPAELQDRRFDPDDEIRAYAERLSNEKG</sequence>
<gene>
    <name evidence="2" type="ORF">CJ204_00160</name>
    <name evidence="3" type="ORF">FOB82_02170</name>
</gene>
<dbReference type="STRING" id="1725.WU86_07955"/>
<dbReference type="Proteomes" id="UP000426857">
    <property type="component" value="Chromosome"/>
</dbReference>
<feature type="compositionally biased region" description="Low complexity" evidence="1">
    <location>
        <begin position="10"/>
        <end position="35"/>
    </location>
</feature>
<evidence type="ECO:0000313" key="5">
    <source>
        <dbReference type="Proteomes" id="UP000426857"/>
    </source>
</evidence>
<evidence type="ECO:0000313" key="3">
    <source>
        <dbReference type="EMBL" id="QGS33925.1"/>
    </source>
</evidence>
<dbReference type="Proteomes" id="UP000235363">
    <property type="component" value="Unassembled WGS sequence"/>
</dbReference>
<accession>A0A2N6T1U4</accession>
<dbReference type="EMBL" id="CP046322">
    <property type="protein sequence ID" value="QGS33925.1"/>
    <property type="molecule type" value="Genomic_DNA"/>
</dbReference>
<evidence type="ECO:0000313" key="4">
    <source>
        <dbReference type="Proteomes" id="UP000235363"/>
    </source>
</evidence>
<evidence type="ECO:0000256" key="1">
    <source>
        <dbReference type="SAM" id="MobiDB-lite"/>
    </source>
</evidence>
<dbReference type="RefSeq" id="WP_102211659.1">
    <property type="nucleotide sequence ID" value="NZ_CP046322.1"/>
</dbReference>
<dbReference type="KEGG" id="cxe:FOB82_02170"/>
<proteinExistence type="predicted"/>
<reference evidence="3 5" key="2">
    <citation type="submission" date="2019-11" db="EMBL/GenBank/DDBJ databases">
        <title>FDA dAtabase for Regulatory Grade micrObial Sequences (FDA-ARGOS): Supporting development and validation of Infectious Disease Dx tests.</title>
        <authorList>
            <person name="Kerrigan L."/>
            <person name="Long C."/>
            <person name="Tallon L."/>
            <person name="Sadzewicz L."/>
            <person name="Vavikolanu K."/>
            <person name="Mehta A."/>
            <person name="Aluvathingal J."/>
            <person name="Nadendla S."/>
            <person name="Yan Y."/>
            <person name="Sichtig H."/>
        </authorList>
    </citation>
    <scope>NUCLEOTIDE SEQUENCE [LARGE SCALE GENOMIC DNA]</scope>
    <source>
        <strain evidence="3 5">FDAARGOS_674</strain>
    </source>
</reference>
<name>A0A2N6T1U4_9CORY</name>
<feature type="region of interest" description="Disordered" evidence="1">
    <location>
        <begin position="177"/>
        <end position="197"/>
    </location>
</feature>
<feature type="region of interest" description="Disordered" evidence="1">
    <location>
        <begin position="1"/>
        <end position="35"/>
    </location>
</feature>
<feature type="compositionally biased region" description="Basic and acidic residues" evidence="1">
    <location>
        <begin position="188"/>
        <end position="197"/>
    </location>
</feature>
<evidence type="ECO:0000313" key="2">
    <source>
        <dbReference type="EMBL" id="PMC63291.1"/>
    </source>
</evidence>
<organism evidence="2 4">
    <name type="scientific">Corynebacterium xerosis</name>
    <dbReference type="NCBI Taxonomy" id="1725"/>
    <lineage>
        <taxon>Bacteria</taxon>
        <taxon>Bacillati</taxon>
        <taxon>Actinomycetota</taxon>
        <taxon>Actinomycetes</taxon>
        <taxon>Mycobacteriales</taxon>
        <taxon>Corynebacteriaceae</taxon>
        <taxon>Corynebacterium</taxon>
    </lineage>
</organism>
<reference evidence="2 4" key="1">
    <citation type="submission" date="2017-09" db="EMBL/GenBank/DDBJ databases">
        <title>Bacterial strain isolated from the female urinary microbiota.</title>
        <authorList>
            <person name="Thomas-White K."/>
            <person name="Kumar N."/>
            <person name="Forster S."/>
            <person name="Putonti C."/>
            <person name="Lawley T."/>
            <person name="Wolfe A.J."/>
        </authorList>
    </citation>
    <scope>NUCLEOTIDE SEQUENCE [LARGE SCALE GENOMIC DNA]</scope>
    <source>
        <strain evidence="2 4">UMB0908</strain>
    </source>
</reference>
<protein>
    <submittedName>
        <fullName evidence="2">Uncharacterized protein</fullName>
    </submittedName>
</protein>
<dbReference type="EMBL" id="PNHF01000001">
    <property type="protein sequence ID" value="PMC63291.1"/>
    <property type="molecule type" value="Genomic_DNA"/>
</dbReference>
<dbReference type="AlphaFoldDB" id="A0A2N6T1U4"/>